<dbReference type="Pfam" id="PF01979">
    <property type="entry name" value="Amidohydro_1"/>
    <property type="match status" value="1"/>
</dbReference>
<dbReference type="Proteomes" id="UP001217500">
    <property type="component" value="Chromosome"/>
</dbReference>
<keyword evidence="4" id="KW-1185">Reference proteome</keyword>
<dbReference type="PANTHER" id="PTHR43135">
    <property type="entry name" value="ALPHA-D-RIBOSE 1-METHYLPHOSPHONATE 5-TRIPHOSPHATE DIPHOSPHATASE"/>
    <property type="match status" value="1"/>
</dbReference>
<feature type="domain" description="Amidohydrolase-related" evidence="2">
    <location>
        <begin position="78"/>
        <end position="422"/>
    </location>
</feature>
<dbReference type="CDD" id="cd01299">
    <property type="entry name" value="Met_dep_hydrolase_A"/>
    <property type="match status" value="1"/>
</dbReference>
<dbReference type="SUPFAM" id="SSF51338">
    <property type="entry name" value="Composite domain of metallo-dependent hydrolases"/>
    <property type="match status" value="1"/>
</dbReference>
<dbReference type="EMBL" id="CP116805">
    <property type="protein sequence ID" value="WCL54825.1"/>
    <property type="molecule type" value="Genomic_DNA"/>
</dbReference>
<evidence type="ECO:0000313" key="3">
    <source>
        <dbReference type="EMBL" id="WCL54825.1"/>
    </source>
</evidence>
<proteinExistence type="predicted"/>
<reference evidence="3" key="1">
    <citation type="submission" date="2023-01" db="EMBL/GenBank/DDBJ databases">
        <title>The genome sequence of Kordiimonadaceae bacterium 6D33.</title>
        <authorList>
            <person name="Liu Y."/>
        </authorList>
    </citation>
    <scope>NUCLEOTIDE SEQUENCE</scope>
    <source>
        <strain evidence="3">6D33</strain>
    </source>
</reference>
<dbReference type="GO" id="GO:0016810">
    <property type="term" value="F:hydrolase activity, acting on carbon-nitrogen (but not peptide) bonds"/>
    <property type="evidence" value="ECO:0007669"/>
    <property type="project" value="InterPro"/>
</dbReference>
<protein>
    <submittedName>
        <fullName evidence="3">Amidohydrolase family protein</fullName>
    </submittedName>
</protein>
<name>A0AAF0BMP4_9PROT</name>
<dbReference type="InterPro" id="IPR051781">
    <property type="entry name" value="Metallo-dep_Hydrolase"/>
</dbReference>
<dbReference type="InterPro" id="IPR011059">
    <property type="entry name" value="Metal-dep_hydrolase_composite"/>
</dbReference>
<dbReference type="KEGG" id="gso:PH603_03510"/>
<evidence type="ECO:0000313" key="4">
    <source>
        <dbReference type="Proteomes" id="UP001217500"/>
    </source>
</evidence>
<accession>A0AAF0BMP4</accession>
<evidence type="ECO:0000256" key="1">
    <source>
        <dbReference type="SAM" id="SignalP"/>
    </source>
</evidence>
<dbReference type="InterPro" id="IPR057744">
    <property type="entry name" value="OTAase-like"/>
</dbReference>
<dbReference type="InterPro" id="IPR032466">
    <property type="entry name" value="Metal_Hydrolase"/>
</dbReference>
<dbReference type="Gene3D" id="3.20.20.140">
    <property type="entry name" value="Metal-dependent hydrolases"/>
    <property type="match status" value="1"/>
</dbReference>
<sequence>MTATKWIAAALSAATMLTATASAGDIYMTAAAMIDVESGKTIENPAIVIRDDRIVAIGRKGRLPAPIDAKLVALDGMTIMPGLMDMHVHLMGDAEAGFFDGMTQSVPRQTVIAVKNAKVTLMQGFTTVRDVGDEAYGVAGVRDGINAGDIIGPRIFASGPALGVTGGHCDNNVFPPEMHIKADGVADGPWEARRKVREVLKYGANTIKICATGGVFSKGTSVGGQHYTFEEMKAIADEAHMRGVIVAAHAHGTDGIKAAIVAGIDSIEHSSLIDDEGIALAKEHGTYLSMDIYNTDYTQATGAERGVPEENMRKDREVAQAQRDNFAKAVKAGVNMVYGTDTGVYPHSQAARQFAVMVQYGMTPLQAIQAATINSARLLKQENEFGALKEGLKADIVAVKGDPLKDVTLLQNVQFVMKDGQVYKQVN</sequence>
<dbReference type="AlphaFoldDB" id="A0AAF0BMP4"/>
<dbReference type="InterPro" id="IPR006680">
    <property type="entry name" value="Amidohydro-rel"/>
</dbReference>
<gene>
    <name evidence="3" type="ORF">PH603_03510</name>
</gene>
<feature type="signal peptide" evidence="1">
    <location>
        <begin position="1"/>
        <end position="23"/>
    </location>
</feature>
<dbReference type="PANTHER" id="PTHR43135:SF3">
    <property type="entry name" value="ALPHA-D-RIBOSE 1-METHYLPHOSPHONATE 5-TRIPHOSPHATE DIPHOSPHATASE"/>
    <property type="match status" value="1"/>
</dbReference>
<dbReference type="SUPFAM" id="SSF51556">
    <property type="entry name" value="Metallo-dependent hydrolases"/>
    <property type="match status" value="1"/>
</dbReference>
<dbReference type="Gene3D" id="2.30.40.10">
    <property type="entry name" value="Urease, subunit C, domain 1"/>
    <property type="match status" value="1"/>
</dbReference>
<feature type="chain" id="PRO_5042176314" evidence="1">
    <location>
        <begin position="24"/>
        <end position="427"/>
    </location>
</feature>
<keyword evidence="1" id="KW-0732">Signal</keyword>
<evidence type="ECO:0000259" key="2">
    <source>
        <dbReference type="Pfam" id="PF01979"/>
    </source>
</evidence>
<dbReference type="RefSeq" id="WP_289504552.1">
    <property type="nucleotide sequence ID" value="NZ_CP116805.1"/>
</dbReference>
<organism evidence="3 4">
    <name type="scientific">Gimibacter soli</name>
    <dbReference type="NCBI Taxonomy" id="3024400"/>
    <lineage>
        <taxon>Bacteria</taxon>
        <taxon>Pseudomonadati</taxon>
        <taxon>Pseudomonadota</taxon>
        <taxon>Alphaproteobacteria</taxon>
        <taxon>Kordiimonadales</taxon>
        <taxon>Temperatibacteraceae</taxon>
        <taxon>Gimibacter</taxon>
    </lineage>
</organism>